<feature type="compositionally biased region" description="Basic and acidic residues" evidence="1">
    <location>
        <begin position="1"/>
        <end position="11"/>
    </location>
</feature>
<reference evidence="2" key="1">
    <citation type="submission" date="2021-06" db="EMBL/GenBank/DDBJ databases">
        <authorList>
            <person name="Kallberg Y."/>
            <person name="Tangrot J."/>
            <person name="Rosling A."/>
        </authorList>
    </citation>
    <scope>NUCLEOTIDE SEQUENCE</scope>
    <source>
        <strain evidence="2">UK204</strain>
    </source>
</reference>
<evidence type="ECO:0000313" key="2">
    <source>
        <dbReference type="EMBL" id="CAG8438144.1"/>
    </source>
</evidence>
<dbReference type="EMBL" id="CAJVPQ010000026">
    <property type="protein sequence ID" value="CAG8438144.1"/>
    <property type="molecule type" value="Genomic_DNA"/>
</dbReference>
<dbReference type="Proteomes" id="UP000789570">
    <property type="component" value="Unassembled WGS sequence"/>
</dbReference>
<organism evidence="2 3">
    <name type="scientific">Funneliformis caledonium</name>
    <dbReference type="NCBI Taxonomy" id="1117310"/>
    <lineage>
        <taxon>Eukaryota</taxon>
        <taxon>Fungi</taxon>
        <taxon>Fungi incertae sedis</taxon>
        <taxon>Mucoromycota</taxon>
        <taxon>Glomeromycotina</taxon>
        <taxon>Glomeromycetes</taxon>
        <taxon>Glomerales</taxon>
        <taxon>Glomeraceae</taxon>
        <taxon>Funneliformis</taxon>
    </lineage>
</organism>
<keyword evidence="3" id="KW-1185">Reference proteome</keyword>
<feature type="compositionally biased region" description="Basic and acidic residues" evidence="1">
    <location>
        <begin position="69"/>
        <end position="85"/>
    </location>
</feature>
<feature type="region of interest" description="Disordered" evidence="1">
    <location>
        <begin position="1"/>
        <end position="92"/>
    </location>
</feature>
<sequence length="92" mass="10836">MPRLSKQHDSSETEYTDSNEDSAFMLLRNSSQTQRRHKAEERKSATEHKKNTDFSIEEPIEADSTSENENSHIRNDLNQVSKDENNQEFYWS</sequence>
<comment type="caution">
    <text evidence="2">The sequence shown here is derived from an EMBL/GenBank/DDBJ whole genome shotgun (WGS) entry which is preliminary data.</text>
</comment>
<proteinExistence type="predicted"/>
<gene>
    <name evidence="2" type="ORF">FCALED_LOCUS297</name>
</gene>
<dbReference type="AlphaFoldDB" id="A0A9N8V869"/>
<evidence type="ECO:0000313" key="3">
    <source>
        <dbReference type="Proteomes" id="UP000789570"/>
    </source>
</evidence>
<protein>
    <submittedName>
        <fullName evidence="2">4834_t:CDS:1</fullName>
    </submittedName>
</protein>
<feature type="compositionally biased region" description="Acidic residues" evidence="1">
    <location>
        <begin position="55"/>
        <end position="66"/>
    </location>
</feature>
<name>A0A9N8V869_9GLOM</name>
<feature type="compositionally biased region" description="Basic and acidic residues" evidence="1">
    <location>
        <begin position="38"/>
        <end position="52"/>
    </location>
</feature>
<evidence type="ECO:0000256" key="1">
    <source>
        <dbReference type="SAM" id="MobiDB-lite"/>
    </source>
</evidence>
<accession>A0A9N8V869</accession>